<dbReference type="EMBL" id="JAYGHK010000109">
    <property type="protein sequence ID" value="MEA5610510.1"/>
    <property type="molecule type" value="Genomic_DNA"/>
</dbReference>
<dbReference type="InterPro" id="IPR052514">
    <property type="entry name" value="SAM-dependent_MTase"/>
</dbReference>
<gene>
    <name evidence="2" type="ORF">VB695_20960</name>
</gene>
<reference evidence="2 3" key="1">
    <citation type="submission" date="2023-12" db="EMBL/GenBank/DDBJ databases">
        <title>Baltic Sea Cyanobacteria.</title>
        <authorList>
            <person name="Delbaje E."/>
            <person name="Fewer D.P."/>
            <person name="Shishido T.K."/>
        </authorList>
    </citation>
    <scope>NUCLEOTIDE SEQUENCE [LARGE SCALE GENOMIC DNA]</scope>
    <source>
        <strain evidence="2 3">UHCC 0060</strain>
    </source>
</reference>
<keyword evidence="3" id="KW-1185">Reference proteome</keyword>
<evidence type="ECO:0000313" key="2">
    <source>
        <dbReference type="EMBL" id="MEA5610510.1"/>
    </source>
</evidence>
<dbReference type="RefSeq" id="WP_323244745.1">
    <property type="nucleotide sequence ID" value="NZ_JAYGHK010000109.1"/>
</dbReference>
<keyword evidence="2" id="KW-0489">Methyltransferase</keyword>
<dbReference type="PANTHER" id="PTHR34203">
    <property type="entry name" value="METHYLTRANSFERASE, FKBM FAMILY PROTEIN"/>
    <property type="match status" value="1"/>
</dbReference>
<organism evidence="2 3">
    <name type="scientific">Nodularia spumigena UHCC 0060</name>
    <dbReference type="NCBI Taxonomy" id="3110300"/>
    <lineage>
        <taxon>Bacteria</taxon>
        <taxon>Bacillati</taxon>
        <taxon>Cyanobacteriota</taxon>
        <taxon>Cyanophyceae</taxon>
        <taxon>Nostocales</taxon>
        <taxon>Nodulariaceae</taxon>
        <taxon>Nodularia</taxon>
    </lineage>
</organism>
<dbReference type="NCBIfam" id="TIGR01444">
    <property type="entry name" value="fkbM_fam"/>
    <property type="match status" value="1"/>
</dbReference>
<dbReference type="Proteomes" id="UP001303285">
    <property type="component" value="Unassembled WGS sequence"/>
</dbReference>
<dbReference type="PANTHER" id="PTHR34203:SF15">
    <property type="entry name" value="SLL1173 PROTEIN"/>
    <property type="match status" value="1"/>
</dbReference>
<dbReference type="InterPro" id="IPR029063">
    <property type="entry name" value="SAM-dependent_MTases_sf"/>
</dbReference>
<keyword evidence="2" id="KW-0808">Transferase</keyword>
<accession>A0ABU5UZM7</accession>
<comment type="caution">
    <text evidence="2">The sequence shown here is derived from an EMBL/GenBank/DDBJ whole genome shotgun (WGS) entry which is preliminary data.</text>
</comment>
<feature type="domain" description="Methyltransferase FkbM" evidence="1">
    <location>
        <begin position="189"/>
        <end position="350"/>
    </location>
</feature>
<dbReference type="SUPFAM" id="SSF53335">
    <property type="entry name" value="S-adenosyl-L-methionine-dependent methyltransferases"/>
    <property type="match status" value="1"/>
</dbReference>
<dbReference type="InterPro" id="IPR006342">
    <property type="entry name" value="FkbM_mtfrase"/>
</dbReference>
<evidence type="ECO:0000259" key="1">
    <source>
        <dbReference type="Pfam" id="PF05050"/>
    </source>
</evidence>
<protein>
    <submittedName>
        <fullName evidence="2">FkbM family methyltransferase</fullName>
    </submittedName>
</protein>
<dbReference type="GO" id="GO:0008168">
    <property type="term" value="F:methyltransferase activity"/>
    <property type="evidence" value="ECO:0007669"/>
    <property type="project" value="UniProtKB-KW"/>
</dbReference>
<dbReference type="Gene3D" id="3.40.50.150">
    <property type="entry name" value="Vaccinia Virus protein VP39"/>
    <property type="match status" value="1"/>
</dbReference>
<proteinExistence type="predicted"/>
<evidence type="ECO:0000313" key="3">
    <source>
        <dbReference type="Proteomes" id="UP001303285"/>
    </source>
</evidence>
<dbReference type="GO" id="GO:0032259">
    <property type="term" value="P:methylation"/>
    <property type="evidence" value="ECO:0007669"/>
    <property type="project" value="UniProtKB-KW"/>
</dbReference>
<name>A0ABU5UZM7_NODSP</name>
<dbReference type="Pfam" id="PF05050">
    <property type="entry name" value="Methyltransf_21"/>
    <property type="match status" value="1"/>
</dbReference>
<sequence>MQKFSAELLSVLFNSQFLEYDDNYDYFRFGQKESLGFRKKLDVQIGKILKKIKLYARRYLHRPNYGILEQWLGFLPQLEWLYSKLEDSESKELLVKIIAYRIMGFKAVKLPLNTPDYWQKLDYYSEIQQHSDSIDIGFMGWKLYLTDLTKVDLPIKMYTLPLGIMMLKLQQYSCPRANIQLNKGDVVFDCGGCYGDTALDFAYQVGEKGKVYTFEFIESNLKILRKNVDLNSNLHDGIEVIQHPLWNSSNITMFIDDNGPGSRVSLSPFHDDESPSSILTISIDDVVDQRRLERVDLIKMDIEGAEFESLKGAEKTICKFKPNLAISIYHRPEHFFQIAQFIDDLNLGYHFYLGHFTIHQEETVLFAKAL</sequence>